<protein>
    <recommendedName>
        <fullName evidence="4">Putative HNH nuclease YajD</fullName>
    </recommendedName>
</protein>
<name>A0A9Q8V510_9GAMM</name>
<evidence type="ECO:0000259" key="6">
    <source>
        <dbReference type="SMART" id="SM00507"/>
    </source>
</evidence>
<dbReference type="EMBL" id="CP093245">
    <property type="protein sequence ID" value="UNH31849.1"/>
    <property type="molecule type" value="Genomic_DNA"/>
</dbReference>
<dbReference type="SMART" id="SM00507">
    <property type="entry name" value="HNHc"/>
    <property type="match status" value="1"/>
</dbReference>
<dbReference type="GO" id="GO:0008270">
    <property type="term" value="F:zinc ion binding"/>
    <property type="evidence" value="ECO:0007669"/>
    <property type="project" value="InterPro"/>
</dbReference>
<evidence type="ECO:0000256" key="5">
    <source>
        <dbReference type="SAM" id="MobiDB-lite"/>
    </source>
</evidence>
<comment type="similarity">
    <text evidence="3">Belongs to the HNH nuclease family.</text>
</comment>
<dbReference type="GO" id="GO:0005829">
    <property type="term" value="C:cytosol"/>
    <property type="evidence" value="ECO:0007669"/>
    <property type="project" value="TreeGrafter"/>
</dbReference>
<organism evidence="7 8">
    <name type="scientific">Moellerella wisconsensis</name>
    <dbReference type="NCBI Taxonomy" id="158849"/>
    <lineage>
        <taxon>Bacteria</taxon>
        <taxon>Pseudomonadati</taxon>
        <taxon>Pseudomonadota</taxon>
        <taxon>Gammaproteobacteria</taxon>
        <taxon>Enterobacterales</taxon>
        <taxon>Morganellaceae</taxon>
        <taxon>Moellerella</taxon>
    </lineage>
</organism>
<evidence type="ECO:0000313" key="8">
    <source>
        <dbReference type="Proteomes" id="UP000829116"/>
    </source>
</evidence>
<dbReference type="RefSeq" id="WP_241542713.1">
    <property type="nucleotide sequence ID" value="NZ_CAWQWN010000001.1"/>
</dbReference>
<gene>
    <name evidence="7" type="ORF">MNY72_06055</name>
</gene>
<evidence type="ECO:0000256" key="3">
    <source>
        <dbReference type="ARBA" id="ARBA00038412"/>
    </source>
</evidence>
<dbReference type="GO" id="GO:0016787">
    <property type="term" value="F:hydrolase activity"/>
    <property type="evidence" value="ECO:0007669"/>
    <property type="project" value="UniProtKB-KW"/>
</dbReference>
<keyword evidence="2" id="KW-0378">Hydrolase</keyword>
<dbReference type="Pfam" id="PF01844">
    <property type="entry name" value="HNH"/>
    <property type="match status" value="1"/>
</dbReference>
<dbReference type="GO" id="GO:0004519">
    <property type="term" value="F:endonuclease activity"/>
    <property type="evidence" value="ECO:0007669"/>
    <property type="project" value="UniProtKB-KW"/>
</dbReference>
<proteinExistence type="inferred from homology"/>
<reference evidence="7" key="1">
    <citation type="submission" date="2022-03" db="EMBL/GenBank/DDBJ databases">
        <title>ESBL-producing Moellerella wisconsensis and Escherichia marmotae isolated from wild game meat.</title>
        <authorList>
            <person name="Biggel M."/>
        </authorList>
    </citation>
    <scope>NUCLEOTIDE SEQUENCE</scope>
    <source>
        <strain evidence="7">W51</strain>
    </source>
</reference>
<accession>A0A9Q8V510</accession>
<evidence type="ECO:0000256" key="4">
    <source>
        <dbReference type="ARBA" id="ARBA00040194"/>
    </source>
</evidence>
<keyword evidence="7" id="KW-0255">Endonuclease</keyword>
<dbReference type="Proteomes" id="UP000829116">
    <property type="component" value="Chromosome"/>
</dbReference>
<feature type="region of interest" description="Disordered" evidence="5">
    <location>
        <begin position="77"/>
        <end position="99"/>
    </location>
</feature>
<dbReference type="Gene3D" id="1.10.30.50">
    <property type="match status" value="1"/>
</dbReference>
<dbReference type="PANTHER" id="PTHR41286:SF1">
    <property type="entry name" value="HNH NUCLEASE YAJD-RELATED"/>
    <property type="match status" value="1"/>
</dbReference>
<evidence type="ECO:0000256" key="1">
    <source>
        <dbReference type="ARBA" id="ARBA00022722"/>
    </source>
</evidence>
<dbReference type="InterPro" id="IPR002711">
    <property type="entry name" value="HNH"/>
</dbReference>
<dbReference type="PANTHER" id="PTHR41286">
    <property type="entry name" value="HNH NUCLEASE YAJD-RELATED"/>
    <property type="match status" value="1"/>
</dbReference>
<evidence type="ECO:0000256" key="2">
    <source>
        <dbReference type="ARBA" id="ARBA00022801"/>
    </source>
</evidence>
<dbReference type="GO" id="GO:0003676">
    <property type="term" value="F:nucleic acid binding"/>
    <property type="evidence" value="ECO:0007669"/>
    <property type="project" value="InterPro"/>
</dbReference>
<keyword evidence="1" id="KW-0540">Nuclease</keyword>
<feature type="domain" description="HNH nuclease" evidence="6">
    <location>
        <begin position="53"/>
        <end position="107"/>
    </location>
</feature>
<dbReference type="CDD" id="cd00085">
    <property type="entry name" value="HNHc"/>
    <property type="match status" value="1"/>
</dbReference>
<dbReference type="InterPro" id="IPR003615">
    <property type="entry name" value="HNH_nuc"/>
</dbReference>
<dbReference type="AlphaFoldDB" id="A0A9Q8V510"/>
<evidence type="ECO:0000313" key="7">
    <source>
        <dbReference type="EMBL" id="UNH31849.1"/>
    </source>
</evidence>
<sequence length="119" mass="13769">MPPRIPRACRKHGCSKTTTDRSGYCDEHMNTGWESHQQGKSRHERGYGTAWDKRRARILQRDKHLCQECLRSGRPTEAKTVDHIKPKAHGGTDDDSNLQALCWPCHKRKTATERNKKSY</sequence>